<dbReference type="GO" id="GO:0017004">
    <property type="term" value="P:cytochrome complex assembly"/>
    <property type="evidence" value="ECO:0007669"/>
    <property type="project" value="UniProtKB-KW"/>
</dbReference>
<name>A0A432MG39_9BACT</name>
<dbReference type="PANTHER" id="PTHR43640:SF1">
    <property type="entry name" value="THIOREDOXIN-DEPENDENT PEROXIREDOXIN"/>
    <property type="match status" value="1"/>
</dbReference>
<dbReference type="CDD" id="cd02966">
    <property type="entry name" value="TlpA_like_family"/>
    <property type="match status" value="1"/>
</dbReference>
<dbReference type="Gene3D" id="3.40.30.10">
    <property type="entry name" value="Glutaredoxin"/>
    <property type="match status" value="2"/>
</dbReference>
<dbReference type="Pfam" id="PF08534">
    <property type="entry name" value="Redoxin"/>
    <property type="match status" value="1"/>
</dbReference>
<dbReference type="InterPro" id="IPR013766">
    <property type="entry name" value="Thioredoxin_domain"/>
</dbReference>
<dbReference type="GO" id="GO:0030313">
    <property type="term" value="C:cell envelope"/>
    <property type="evidence" value="ECO:0007669"/>
    <property type="project" value="UniProtKB-SubCell"/>
</dbReference>
<dbReference type="Proteomes" id="UP000280296">
    <property type="component" value="Unassembled WGS sequence"/>
</dbReference>
<keyword evidence="7" id="KW-1185">Reference proteome</keyword>
<dbReference type="InterPro" id="IPR013740">
    <property type="entry name" value="Redoxin"/>
</dbReference>
<feature type="domain" description="Thioredoxin" evidence="5">
    <location>
        <begin position="38"/>
        <end position="200"/>
    </location>
</feature>
<feature type="chain" id="PRO_5019333332" evidence="4">
    <location>
        <begin position="24"/>
        <end position="379"/>
    </location>
</feature>
<evidence type="ECO:0000259" key="5">
    <source>
        <dbReference type="PROSITE" id="PS51352"/>
    </source>
</evidence>
<evidence type="ECO:0000313" key="7">
    <source>
        <dbReference type="Proteomes" id="UP000280296"/>
    </source>
</evidence>
<dbReference type="CDD" id="cd02969">
    <property type="entry name" value="PRX_like1"/>
    <property type="match status" value="1"/>
</dbReference>
<gene>
    <name evidence="6" type="ORF">TsocGM_18920</name>
</gene>
<evidence type="ECO:0000256" key="4">
    <source>
        <dbReference type="SAM" id="SignalP"/>
    </source>
</evidence>
<sequence>MTLRPPPIPLALALALAAATALAATSASTSRAEDVTPLPIGAPLPDFRLPGVDGKTYTPGDFADAEVLVVVFTCNHCPTAQAYEGRIARLLDDYEDKGVALVAISPNDPLAVRLDELGYTDLGDSFEEMKIRAQDHGFNYPYLYDGETQETSRAFGVLATPHVFIFDRDRALRYQGRFDDSEVKEVSSHDAIDAVEALLAGRPVPHPTTRVFGCSTKWADKRASARESLARWDAEPVAIEPIGLEAVAELASNDTDDLLLVNLWATWCGPCVAELPELVTINRMYRQRDFRMITISLDDPEHRDKALDVLRKHHVSSTNYILDADDRDAFAEALDPSWPGPVPYTLLIAPGGKVINRQVGELDPLEVKRAIVEHLGRTY</sequence>
<evidence type="ECO:0000256" key="2">
    <source>
        <dbReference type="ARBA" id="ARBA00022748"/>
    </source>
</evidence>
<organism evidence="6 7">
    <name type="scientific">Tautonia sociabilis</name>
    <dbReference type="NCBI Taxonomy" id="2080755"/>
    <lineage>
        <taxon>Bacteria</taxon>
        <taxon>Pseudomonadati</taxon>
        <taxon>Planctomycetota</taxon>
        <taxon>Planctomycetia</taxon>
        <taxon>Isosphaerales</taxon>
        <taxon>Isosphaeraceae</taxon>
        <taxon>Tautonia</taxon>
    </lineage>
</organism>
<dbReference type="PROSITE" id="PS51352">
    <property type="entry name" value="THIOREDOXIN_2"/>
    <property type="match status" value="2"/>
</dbReference>
<dbReference type="PROSITE" id="PS00194">
    <property type="entry name" value="THIOREDOXIN_1"/>
    <property type="match status" value="1"/>
</dbReference>
<evidence type="ECO:0000256" key="1">
    <source>
        <dbReference type="ARBA" id="ARBA00004196"/>
    </source>
</evidence>
<feature type="signal peptide" evidence="4">
    <location>
        <begin position="1"/>
        <end position="23"/>
    </location>
</feature>
<comment type="subcellular location">
    <subcellularLocation>
        <location evidence="1">Cell envelope</location>
    </subcellularLocation>
</comment>
<keyword evidence="3" id="KW-0676">Redox-active center</keyword>
<dbReference type="SUPFAM" id="SSF52833">
    <property type="entry name" value="Thioredoxin-like"/>
    <property type="match status" value="2"/>
</dbReference>
<dbReference type="RefSeq" id="WP_126727026.1">
    <property type="nucleotide sequence ID" value="NZ_RYZH01000041.1"/>
</dbReference>
<reference evidence="6 7" key="1">
    <citation type="submission" date="2018-12" db="EMBL/GenBank/DDBJ databases">
        <authorList>
            <person name="Toschakov S.V."/>
        </authorList>
    </citation>
    <scope>NUCLEOTIDE SEQUENCE [LARGE SCALE GENOMIC DNA]</scope>
    <source>
        <strain evidence="6 7">GM2012</strain>
    </source>
</reference>
<feature type="domain" description="Thioredoxin" evidence="5">
    <location>
        <begin position="228"/>
        <end position="376"/>
    </location>
</feature>
<accession>A0A432MG39</accession>
<dbReference type="OrthoDB" id="9809746at2"/>
<dbReference type="InterPro" id="IPR017937">
    <property type="entry name" value="Thioredoxin_CS"/>
</dbReference>
<keyword evidence="2" id="KW-0201">Cytochrome c-type biogenesis</keyword>
<dbReference type="Pfam" id="PF00578">
    <property type="entry name" value="AhpC-TSA"/>
    <property type="match status" value="1"/>
</dbReference>
<dbReference type="InterPro" id="IPR000866">
    <property type="entry name" value="AhpC/TSA"/>
</dbReference>
<comment type="caution">
    <text evidence="6">The sequence shown here is derived from an EMBL/GenBank/DDBJ whole genome shotgun (WGS) entry which is preliminary data.</text>
</comment>
<evidence type="ECO:0000256" key="3">
    <source>
        <dbReference type="ARBA" id="ARBA00023284"/>
    </source>
</evidence>
<protein>
    <submittedName>
        <fullName evidence="6">Redoxin domain-containing protein</fullName>
    </submittedName>
</protein>
<dbReference type="GO" id="GO:0016209">
    <property type="term" value="F:antioxidant activity"/>
    <property type="evidence" value="ECO:0007669"/>
    <property type="project" value="InterPro"/>
</dbReference>
<evidence type="ECO:0000313" key="6">
    <source>
        <dbReference type="EMBL" id="RUL85282.1"/>
    </source>
</evidence>
<proteinExistence type="predicted"/>
<keyword evidence="4" id="KW-0732">Signal</keyword>
<dbReference type="InterPro" id="IPR036249">
    <property type="entry name" value="Thioredoxin-like_sf"/>
</dbReference>
<dbReference type="AlphaFoldDB" id="A0A432MG39"/>
<dbReference type="GO" id="GO:0016491">
    <property type="term" value="F:oxidoreductase activity"/>
    <property type="evidence" value="ECO:0007669"/>
    <property type="project" value="InterPro"/>
</dbReference>
<dbReference type="PANTHER" id="PTHR43640">
    <property type="entry name" value="OS07G0260300 PROTEIN"/>
    <property type="match status" value="1"/>
</dbReference>
<dbReference type="InterPro" id="IPR047262">
    <property type="entry name" value="PRX-like1"/>
</dbReference>
<dbReference type="EMBL" id="RYZH01000041">
    <property type="protein sequence ID" value="RUL85282.1"/>
    <property type="molecule type" value="Genomic_DNA"/>
</dbReference>
<reference evidence="6 7" key="2">
    <citation type="submission" date="2019-01" db="EMBL/GenBank/DDBJ databases">
        <title>Tautonia sociabilis, a novel thermotolerant planctomycete of Isosphaeraceae family, isolated from a 4000 m deep subterranean habitat.</title>
        <authorList>
            <person name="Kovaleva O.L."/>
            <person name="Elcheninov A.G."/>
            <person name="Van Heerden E."/>
            <person name="Toshchakov S.V."/>
            <person name="Novikov A."/>
            <person name="Bonch-Osmolovskaya E.A."/>
            <person name="Kublanov I.V."/>
        </authorList>
    </citation>
    <scope>NUCLEOTIDE SEQUENCE [LARGE SCALE GENOMIC DNA]</scope>
    <source>
        <strain evidence="6 7">GM2012</strain>
    </source>
</reference>